<comment type="caution">
    <text evidence="1">The sequence shown here is derived from an EMBL/GenBank/DDBJ whole genome shotgun (WGS) entry which is preliminary data.</text>
</comment>
<dbReference type="AlphaFoldDB" id="A0A365QKS8"/>
<accession>A0A365QKS8</accession>
<reference evidence="1 2" key="1">
    <citation type="submission" date="2018-06" db="EMBL/GenBank/DDBJ databases">
        <title>Draft genome sequence of Burkholderia reimsis strain BE51 isolated from a French agricultural soil.</title>
        <authorList>
            <person name="Esmaeel Q."/>
        </authorList>
    </citation>
    <scope>NUCLEOTIDE SEQUENCE [LARGE SCALE GENOMIC DNA]</scope>
    <source>
        <strain evidence="1 2">BE51</strain>
    </source>
</reference>
<protein>
    <submittedName>
        <fullName evidence="1">Uncharacterized protein</fullName>
    </submittedName>
</protein>
<name>A0A365QKS8_9BURK</name>
<evidence type="ECO:0000313" key="2">
    <source>
        <dbReference type="Proteomes" id="UP000252458"/>
    </source>
</evidence>
<sequence>MSPFLEGVVSEEVYARLLLRKARAHVVRDRKRGMLATGAQYRDAIHADVVASGGLDAYTGKSLDWHLISTYVNADSQEGGHHYKGGFALLPTVDHVEASANEASFKICAWRTNDAKNDLSVEDFLSLCALVLRHAGYRVEPPEATGTLKVLCS</sequence>
<dbReference type="RefSeq" id="WP_113047435.1">
    <property type="nucleotide sequence ID" value="NZ_QMFZ01000039.1"/>
</dbReference>
<dbReference type="Proteomes" id="UP000252458">
    <property type="component" value="Unassembled WGS sequence"/>
</dbReference>
<dbReference type="EMBL" id="QMFZ01000039">
    <property type="protein sequence ID" value="RBB34024.1"/>
    <property type="molecule type" value="Genomic_DNA"/>
</dbReference>
<gene>
    <name evidence="1" type="ORF">DPV79_32920</name>
</gene>
<proteinExistence type="predicted"/>
<organism evidence="1 2">
    <name type="scientific">Burkholderia reimsis</name>
    <dbReference type="NCBI Taxonomy" id="2234132"/>
    <lineage>
        <taxon>Bacteria</taxon>
        <taxon>Pseudomonadati</taxon>
        <taxon>Pseudomonadota</taxon>
        <taxon>Betaproteobacteria</taxon>
        <taxon>Burkholderiales</taxon>
        <taxon>Burkholderiaceae</taxon>
        <taxon>Burkholderia</taxon>
    </lineage>
</organism>
<evidence type="ECO:0000313" key="1">
    <source>
        <dbReference type="EMBL" id="RBB34024.1"/>
    </source>
</evidence>
<keyword evidence="2" id="KW-1185">Reference proteome</keyword>